<dbReference type="Pfam" id="PF17776">
    <property type="entry name" value="NLRC4_HD2"/>
    <property type="match status" value="1"/>
</dbReference>
<evidence type="ECO:0000256" key="3">
    <source>
        <dbReference type="ARBA" id="ARBA00022490"/>
    </source>
</evidence>
<keyword evidence="4" id="KW-0677">Repeat</keyword>
<keyword evidence="8" id="KW-0395">Inflammatory response</keyword>
<dbReference type="GO" id="GO:0005829">
    <property type="term" value="C:cytosol"/>
    <property type="evidence" value="ECO:0007669"/>
    <property type="project" value="UniProtKB-SubCell"/>
</dbReference>
<dbReference type="SMART" id="SM00368">
    <property type="entry name" value="LRR_RI"/>
    <property type="match status" value="9"/>
</dbReference>
<dbReference type="InterPro" id="IPR001611">
    <property type="entry name" value="Leu-rich_rpt"/>
</dbReference>
<evidence type="ECO:0000256" key="4">
    <source>
        <dbReference type="ARBA" id="ARBA00022737"/>
    </source>
</evidence>
<dbReference type="GeneTree" id="ENSGT01150000287004"/>
<dbReference type="InterPro" id="IPR041075">
    <property type="entry name" value="NOD1/2_WH"/>
</dbReference>
<dbReference type="InterPro" id="IPR007111">
    <property type="entry name" value="NACHT_NTPase"/>
</dbReference>
<name>A0A8C4RDU6_ERPCA</name>
<dbReference type="PANTHER" id="PTHR45690:SF19">
    <property type="entry name" value="NACHT, LRR AND PYD DOMAINS-CONTAINING PROTEIN 3"/>
    <property type="match status" value="1"/>
</dbReference>
<organism evidence="11 12">
    <name type="scientific">Erpetoichthys calabaricus</name>
    <name type="common">Rope fish</name>
    <name type="synonym">Calamoichthys calabaricus</name>
    <dbReference type="NCBI Taxonomy" id="27687"/>
    <lineage>
        <taxon>Eukaryota</taxon>
        <taxon>Metazoa</taxon>
        <taxon>Chordata</taxon>
        <taxon>Craniata</taxon>
        <taxon>Vertebrata</taxon>
        <taxon>Euteleostomi</taxon>
        <taxon>Actinopterygii</taxon>
        <taxon>Polypteriformes</taxon>
        <taxon>Polypteridae</taxon>
        <taxon>Erpetoichthys</taxon>
    </lineage>
</organism>
<evidence type="ECO:0000256" key="1">
    <source>
        <dbReference type="ARBA" id="ARBA00004110"/>
    </source>
</evidence>
<accession>A0A8C4RDU6</accession>
<dbReference type="GO" id="GO:0006954">
    <property type="term" value="P:inflammatory response"/>
    <property type="evidence" value="ECO:0007669"/>
    <property type="project" value="UniProtKB-KW"/>
</dbReference>
<keyword evidence="7" id="KW-0832">Ubl conjugation</keyword>
<sequence>MLILKVIYSSHDSGQQFLQSCDSWVSHLFSLCLSDLYETHRGGLSDSTRALNDRSSPVGSHTRAVCLEALYTEVMVINKYKRAYNETHHELLKIGRTHAKLLDEHTKGMCEQIWAGQLFTRSPGSKIIPKIVVVSGVAGIGKTTMVQKIMFDWATGTHYQRFAFVFQFKFRELNLLGNEKEPQMSLTGMIVRHYKYLNDLRLGEILKKPESLLFIFDGLDEYKHKLDFTQRRLCSNFDDYFPVHILVSSLVRGTLLRGCSVLLTSRPTALESLDMERVDRFAEILGFLPEQRLMYFRKFFGDNDLGTEVFQFVQKNDILYTLCFNPSFCWIICSVLKNHFMTPAEERGATPRTVTELFVMFLHNILMNHRQEVEDQRGILVKLGKMAYYGITNRILVFYDRSEMYTFGLQPILSSSSLPEFLKEILQRESILESTMYTFFHLTLQEFMAACSFYFDPSADVEELLVKMDSCEDGRFEIFINFLAGLTKPSVFKTMEDIIGEVESNTAVPFLKWVKQKAEQALRSGDKSEVLRVCQWLYGTQNKKIIKGTFGKALNMDFTKITLHCHFGTLFSMFSSIAKIDSDSGPCKEVLVTLYLSVFNHQVFTSLSSSLYRLNSCYLTSGCCNTLSLVLSTKHSRLVHLELSDNNLEDSGVHLLCEGLRNTNCKLETLELDSCGLTSGSCKALALVLSSGCSQLTVLELGDNKLKDSGVCLLCEGLRNKNCKLERLRLSNCYLTSGCGVALSSALSTDHSHLTELWLGGNNLGDSGVRLLYEGLRNPNCKLQKLRLSLCHLTSRCCVALSSVLSTEHSHLTDLYLGLNFLQDSGVRLLCEGMRNPLCKLKKMRMEDCALTSGCCVALSSVLAAQHSKLTELELGGNNLKDSGVRLLCEGLRNPNCKLEKLGSCLSVSTPGLKPGKPAGESFEN</sequence>
<evidence type="ECO:0000256" key="2">
    <source>
        <dbReference type="ARBA" id="ARBA00008665"/>
    </source>
</evidence>
<evidence type="ECO:0000256" key="5">
    <source>
        <dbReference type="ARBA" id="ARBA00022741"/>
    </source>
</evidence>
<feature type="domain" description="NACHT" evidence="10">
    <location>
        <begin position="130"/>
        <end position="269"/>
    </location>
</feature>
<evidence type="ECO:0000256" key="6">
    <source>
        <dbReference type="ARBA" id="ARBA00022840"/>
    </source>
</evidence>
<evidence type="ECO:0000313" key="11">
    <source>
        <dbReference type="Ensembl" id="ENSECRP00000001178.1"/>
    </source>
</evidence>
<evidence type="ECO:0000313" key="12">
    <source>
        <dbReference type="Proteomes" id="UP000694620"/>
    </source>
</evidence>
<keyword evidence="3" id="KW-0963">Cytoplasm</keyword>
<keyword evidence="6" id="KW-0067">ATP-binding</keyword>
<dbReference type="SUPFAM" id="SSF52540">
    <property type="entry name" value="P-loop containing nucleoside triphosphate hydrolases"/>
    <property type="match status" value="1"/>
</dbReference>
<dbReference type="InterPro" id="IPR041267">
    <property type="entry name" value="NLRP_HD2"/>
</dbReference>
<dbReference type="GO" id="GO:0005524">
    <property type="term" value="F:ATP binding"/>
    <property type="evidence" value="ECO:0007669"/>
    <property type="project" value="UniProtKB-KW"/>
</dbReference>
<dbReference type="Gene3D" id="3.80.10.10">
    <property type="entry name" value="Ribonuclease Inhibitor"/>
    <property type="match status" value="2"/>
</dbReference>
<keyword evidence="9" id="KW-1271">Inflammasome</keyword>
<dbReference type="Ensembl" id="ENSECRT00000001201.1">
    <property type="protein sequence ID" value="ENSECRP00000001178.1"/>
    <property type="gene ID" value="ENSECRG00000000802.1"/>
</dbReference>
<evidence type="ECO:0000259" key="10">
    <source>
        <dbReference type="PROSITE" id="PS50837"/>
    </source>
</evidence>
<evidence type="ECO:0000256" key="7">
    <source>
        <dbReference type="ARBA" id="ARBA00022843"/>
    </source>
</evidence>
<dbReference type="Pfam" id="PF13516">
    <property type="entry name" value="LRR_6"/>
    <property type="match status" value="5"/>
</dbReference>
<dbReference type="InterPro" id="IPR032675">
    <property type="entry name" value="LRR_dom_sf"/>
</dbReference>
<dbReference type="GO" id="GO:0045087">
    <property type="term" value="P:innate immune response"/>
    <property type="evidence" value="ECO:0007669"/>
    <property type="project" value="UniProtKB-KW"/>
</dbReference>
<dbReference type="Proteomes" id="UP000694620">
    <property type="component" value="Chromosome 1"/>
</dbReference>
<dbReference type="PANTHER" id="PTHR45690">
    <property type="entry name" value="NACHT, LRR AND PYD DOMAINS-CONTAINING PROTEIN 12"/>
    <property type="match status" value="1"/>
</dbReference>
<reference evidence="11" key="1">
    <citation type="submission" date="2021-06" db="EMBL/GenBank/DDBJ databases">
        <authorList>
            <consortium name="Wellcome Sanger Institute Data Sharing"/>
        </authorList>
    </citation>
    <scope>NUCLEOTIDE SEQUENCE [LARGE SCALE GENOMIC DNA]</scope>
</reference>
<dbReference type="InterPro" id="IPR027417">
    <property type="entry name" value="P-loop_NTPase"/>
</dbReference>
<dbReference type="Pfam" id="PF05729">
    <property type="entry name" value="NACHT"/>
    <property type="match status" value="1"/>
</dbReference>
<dbReference type="PROSITE" id="PS50837">
    <property type="entry name" value="NACHT"/>
    <property type="match status" value="1"/>
</dbReference>
<dbReference type="SUPFAM" id="SSF52047">
    <property type="entry name" value="RNI-like"/>
    <property type="match status" value="1"/>
</dbReference>
<keyword evidence="12" id="KW-1185">Reference proteome</keyword>
<dbReference type="AlphaFoldDB" id="A0A8C4RDU6"/>
<comment type="similarity">
    <text evidence="2">Belongs to the NLRP family.</text>
</comment>
<evidence type="ECO:0000256" key="9">
    <source>
        <dbReference type="ARBA" id="ARBA00023233"/>
    </source>
</evidence>
<reference evidence="11" key="3">
    <citation type="submission" date="2025-09" db="UniProtKB">
        <authorList>
            <consortium name="Ensembl"/>
        </authorList>
    </citation>
    <scope>IDENTIFICATION</scope>
</reference>
<dbReference type="Gene3D" id="3.40.50.300">
    <property type="entry name" value="P-loop containing nucleotide triphosphate hydrolases"/>
    <property type="match status" value="1"/>
</dbReference>
<comment type="subcellular location">
    <subcellularLocation>
        <location evidence="1">Inflammasome</location>
    </subcellularLocation>
</comment>
<proteinExistence type="inferred from homology"/>
<evidence type="ECO:0000256" key="8">
    <source>
        <dbReference type="ARBA" id="ARBA00023198"/>
    </source>
</evidence>
<keyword evidence="5" id="KW-0547">Nucleotide-binding</keyword>
<dbReference type="InterPro" id="IPR050637">
    <property type="entry name" value="NLRP_innate_immun_reg"/>
</dbReference>
<dbReference type="Pfam" id="PF17779">
    <property type="entry name" value="WHD_NOD2"/>
    <property type="match status" value="1"/>
</dbReference>
<protein>
    <recommendedName>
        <fullName evidence="10">NACHT domain-containing protein</fullName>
    </recommendedName>
</protein>
<reference evidence="11" key="2">
    <citation type="submission" date="2025-08" db="UniProtKB">
        <authorList>
            <consortium name="Ensembl"/>
        </authorList>
    </citation>
    <scope>IDENTIFICATION</scope>
</reference>